<name>W9SJZ7_9ROSA</name>
<dbReference type="Proteomes" id="UP000030645">
    <property type="component" value="Unassembled WGS sequence"/>
</dbReference>
<reference evidence="2" key="1">
    <citation type="submission" date="2013-01" db="EMBL/GenBank/DDBJ databases">
        <title>Draft Genome Sequence of a Mulberry Tree, Morus notabilis C.K. Schneid.</title>
        <authorList>
            <person name="He N."/>
            <person name="Zhao S."/>
        </authorList>
    </citation>
    <scope>NUCLEOTIDE SEQUENCE</scope>
</reference>
<accession>W9SJZ7</accession>
<gene>
    <name evidence="1" type="ORF">L484_008225</name>
</gene>
<keyword evidence="2" id="KW-1185">Reference proteome</keyword>
<dbReference type="AlphaFoldDB" id="W9SJZ7"/>
<proteinExistence type="predicted"/>
<evidence type="ECO:0000313" key="2">
    <source>
        <dbReference type="Proteomes" id="UP000030645"/>
    </source>
</evidence>
<evidence type="ECO:0000313" key="1">
    <source>
        <dbReference type="EMBL" id="EXC12831.1"/>
    </source>
</evidence>
<organism evidence="1 2">
    <name type="scientific">Morus notabilis</name>
    <dbReference type="NCBI Taxonomy" id="981085"/>
    <lineage>
        <taxon>Eukaryota</taxon>
        <taxon>Viridiplantae</taxon>
        <taxon>Streptophyta</taxon>
        <taxon>Embryophyta</taxon>
        <taxon>Tracheophyta</taxon>
        <taxon>Spermatophyta</taxon>
        <taxon>Magnoliopsida</taxon>
        <taxon>eudicotyledons</taxon>
        <taxon>Gunneridae</taxon>
        <taxon>Pentapetalae</taxon>
        <taxon>rosids</taxon>
        <taxon>fabids</taxon>
        <taxon>Rosales</taxon>
        <taxon>Moraceae</taxon>
        <taxon>Moreae</taxon>
        <taxon>Morus</taxon>
    </lineage>
</organism>
<sequence>MGPTKEAVFPGEVGCGTVCSDHIKQLAFPKSILTWQYRRSTLIALKTENLGRVSLDSRVTFPLK</sequence>
<dbReference type="EMBL" id="KE345724">
    <property type="protein sequence ID" value="EXC12831.1"/>
    <property type="molecule type" value="Genomic_DNA"/>
</dbReference>
<protein>
    <submittedName>
        <fullName evidence="1">Uncharacterized protein</fullName>
    </submittedName>
</protein>